<dbReference type="GO" id="GO:0042147">
    <property type="term" value="P:retrograde transport, endosome to Golgi"/>
    <property type="evidence" value="ECO:0007669"/>
    <property type="project" value="TreeGrafter"/>
</dbReference>
<dbReference type="OrthoDB" id="185175at2759"/>
<organism evidence="5">
    <name type="scientific">Chlorella variabilis</name>
    <name type="common">Green alga</name>
    <dbReference type="NCBI Taxonomy" id="554065"/>
    <lineage>
        <taxon>Eukaryota</taxon>
        <taxon>Viridiplantae</taxon>
        <taxon>Chlorophyta</taxon>
        <taxon>core chlorophytes</taxon>
        <taxon>Trebouxiophyceae</taxon>
        <taxon>Chlorellales</taxon>
        <taxon>Chlorellaceae</taxon>
        <taxon>Chlorella clade</taxon>
        <taxon>Chlorella</taxon>
    </lineage>
</organism>
<dbReference type="PANTHER" id="PTHR22902:SF27">
    <property type="entry name" value="PLECKSTRIN HOMOLOGY DOMAIN-CONTAINING FAMILY A MEMBER 3"/>
    <property type="match status" value="1"/>
</dbReference>
<dbReference type="GO" id="GO:0005769">
    <property type="term" value="C:early endosome"/>
    <property type="evidence" value="ECO:0007669"/>
    <property type="project" value="TreeGrafter"/>
</dbReference>
<feature type="region of interest" description="Disordered" evidence="2">
    <location>
        <begin position="380"/>
        <end position="412"/>
    </location>
</feature>
<accession>E1ZIL1</accession>
<sequence length="412" mass="42141">MSVASMFTPPEQAGCLLKKGHSRGAWKERYFVLKGSFLFWFPNRKNIAQASMAARDPPCRRQNAKRLHGVIPLESAKIETELPPPMAGAAKGGKGSGSFFITITLHSSHAFSCRHPFFLLSAPTQEVQQAWINALWQAAIPRADLIQHLSSAGRLADVLAGYATNVKDNFPVADATVLSSGGRARTGALDNVGSLAGMIRRHKTAAAVKDIDQLPVVMSGRPAATNVLARTTSGNLVTAPSTSVVPADSFTTRPSLNGGSSSGGSSGPAGGASSAAASSAKPADKPATPSAAAAAAAVPASSSTASKPQPQGMVAVSAAAGTGAAAAAATTAKSPASPVAAAKVEEVKAIQALPSSSDIGRVELQELSLREQSLLQRQEGVTAARSGHKRLSWPVRGPGMARAGSSRATAHH</sequence>
<evidence type="ECO:0000256" key="1">
    <source>
        <dbReference type="ARBA" id="ARBA00022553"/>
    </source>
</evidence>
<dbReference type="GO" id="GO:0055037">
    <property type="term" value="C:recycling endosome"/>
    <property type="evidence" value="ECO:0007669"/>
    <property type="project" value="TreeGrafter"/>
</dbReference>
<dbReference type="InterPro" id="IPR011993">
    <property type="entry name" value="PH-like_dom_sf"/>
</dbReference>
<feature type="domain" description="PH" evidence="3">
    <location>
        <begin position="9"/>
        <end position="140"/>
    </location>
</feature>
<dbReference type="InParanoid" id="E1ZIL1"/>
<dbReference type="GO" id="GO:0005802">
    <property type="term" value="C:trans-Golgi network"/>
    <property type="evidence" value="ECO:0007669"/>
    <property type="project" value="TreeGrafter"/>
</dbReference>
<dbReference type="GO" id="GO:0001881">
    <property type="term" value="P:receptor recycling"/>
    <property type="evidence" value="ECO:0007669"/>
    <property type="project" value="TreeGrafter"/>
</dbReference>
<reference evidence="4 5" key="1">
    <citation type="journal article" date="2010" name="Plant Cell">
        <title>The Chlorella variabilis NC64A genome reveals adaptation to photosymbiosis, coevolution with viruses, and cryptic sex.</title>
        <authorList>
            <person name="Blanc G."/>
            <person name="Duncan G."/>
            <person name="Agarkova I."/>
            <person name="Borodovsky M."/>
            <person name="Gurnon J."/>
            <person name="Kuo A."/>
            <person name="Lindquist E."/>
            <person name="Lucas S."/>
            <person name="Pangilinan J."/>
            <person name="Polle J."/>
            <person name="Salamov A."/>
            <person name="Terry A."/>
            <person name="Yamada T."/>
            <person name="Dunigan D.D."/>
            <person name="Grigoriev I.V."/>
            <person name="Claverie J.M."/>
            <person name="Van Etten J.L."/>
        </authorList>
    </citation>
    <scope>NUCLEOTIDE SEQUENCE [LARGE SCALE GENOMIC DNA]</scope>
    <source>
        <strain evidence="4 5">NC64A</strain>
    </source>
</reference>
<proteinExistence type="predicted"/>
<feature type="compositionally biased region" description="Gly residues" evidence="2">
    <location>
        <begin position="260"/>
        <end position="270"/>
    </location>
</feature>
<dbReference type="GO" id="GO:0007032">
    <property type="term" value="P:endosome organization"/>
    <property type="evidence" value="ECO:0007669"/>
    <property type="project" value="TreeGrafter"/>
</dbReference>
<gene>
    <name evidence="4" type="ORF">CHLNCDRAFT_53170</name>
</gene>
<dbReference type="GeneID" id="17353657"/>
<keyword evidence="1" id="KW-0597">Phosphoprotein</keyword>
<name>E1ZIL1_CHLVA</name>
<dbReference type="PROSITE" id="PS50003">
    <property type="entry name" value="PH_DOMAIN"/>
    <property type="match status" value="1"/>
</dbReference>
<dbReference type="Pfam" id="PF00169">
    <property type="entry name" value="PH"/>
    <property type="match status" value="1"/>
</dbReference>
<dbReference type="GO" id="GO:0005829">
    <property type="term" value="C:cytosol"/>
    <property type="evidence" value="ECO:0007669"/>
    <property type="project" value="GOC"/>
</dbReference>
<dbReference type="EMBL" id="GL433848">
    <property type="protein sequence ID" value="EFN54352.1"/>
    <property type="molecule type" value="Genomic_DNA"/>
</dbReference>
<evidence type="ECO:0000313" key="5">
    <source>
        <dbReference type="Proteomes" id="UP000008141"/>
    </source>
</evidence>
<feature type="region of interest" description="Disordered" evidence="2">
    <location>
        <begin position="237"/>
        <end position="287"/>
    </location>
</feature>
<dbReference type="SUPFAM" id="SSF50729">
    <property type="entry name" value="PH domain-like"/>
    <property type="match status" value="1"/>
</dbReference>
<dbReference type="InterPro" id="IPR045188">
    <property type="entry name" value="Boi1/Boi2-like"/>
</dbReference>
<feature type="compositionally biased region" description="Polar residues" evidence="2">
    <location>
        <begin position="237"/>
        <end position="257"/>
    </location>
</feature>
<dbReference type="InterPro" id="IPR001849">
    <property type="entry name" value="PH_domain"/>
</dbReference>
<dbReference type="AlphaFoldDB" id="E1ZIL1"/>
<evidence type="ECO:0000313" key="4">
    <source>
        <dbReference type="EMBL" id="EFN54352.1"/>
    </source>
</evidence>
<evidence type="ECO:0000259" key="3">
    <source>
        <dbReference type="PROSITE" id="PS50003"/>
    </source>
</evidence>
<dbReference type="KEGG" id="cvr:CHLNCDRAFT_53170"/>
<dbReference type="SMART" id="SM00233">
    <property type="entry name" value="PH"/>
    <property type="match status" value="1"/>
</dbReference>
<dbReference type="Gene3D" id="2.30.29.30">
    <property type="entry name" value="Pleckstrin-homology domain (PH domain)/Phosphotyrosine-binding domain (PTB)"/>
    <property type="match status" value="1"/>
</dbReference>
<dbReference type="Proteomes" id="UP000008141">
    <property type="component" value="Unassembled WGS sequence"/>
</dbReference>
<evidence type="ECO:0000256" key="2">
    <source>
        <dbReference type="SAM" id="MobiDB-lite"/>
    </source>
</evidence>
<dbReference type="PANTHER" id="PTHR22902">
    <property type="entry name" value="SESQUIPEDALIAN"/>
    <property type="match status" value="1"/>
</dbReference>
<dbReference type="RefSeq" id="XP_005846454.1">
    <property type="nucleotide sequence ID" value="XM_005846392.1"/>
</dbReference>
<keyword evidence="5" id="KW-1185">Reference proteome</keyword>
<feature type="compositionally biased region" description="Low complexity" evidence="2">
    <location>
        <begin position="271"/>
        <end position="287"/>
    </location>
</feature>
<protein>
    <recommendedName>
        <fullName evidence="3">PH domain-containing protein</fullName>
    </recommendedName>
</protein>